<dbReference type="InterPro" id="IPR023214">
    <property type="entry name" value="HAD_sf"/>
</dbReference>
<feature type="compositionally biased region" description="Basic and acidic residues" evidence="1">
    <location>
        <begin position="278"/>
        <end position="289"/>
    </location>
</feature>
<feature type="chain" id="PRO_5035174600" evidence="2">
    <location>
        <begin position="30"/>
        <end position="672"/>
    </location>
</feature>
<dbReference type="AlphaFoldDB" id="A0A8J5X4Z5"/>
<protein>
    <submittedName>
        <fullName evidence="3">Uncharacterized protein</fullName>
    </submittedName>
</protein>
<evidence type="ECO:0000256" key="2">
    <source>
        <dbReference type="SAM" id="SignalP"/>
    </source>
</evidence>
<dbReference type="InterPro" id="IPR036412">
    <property type="entry name" value="HAD-like_sf"/>
</dbReference>
<evidence type="ECO:0000256" key="1">
    <source>
        <dbReference type="SAM" id="MobiDB-lite"/>
    </source>
</evidence>
<evidence type="ECO:0000313" key="4">
    <source>
        <dbReference type="Proteomes" id="UP000751190"/>
    </source>
</evidence>
<feature type="compositionally biased region" description="Basic and acidic residues" evidence="1">
    <location>
        <begin position="192"/>
        <end position="203"/>
    </location>
</feature>
<dbReference type="Gene3D" id="3.40.50.1000">
    <property type="entry name" value="HAD superfamily/HAD-like"/>
    <property type="match status" value="1"/>
</dbReference>
<dbReference type="Proteomes" id="UP000751190">
    <property type="component" value="Unassembled WGS sequence"/>
</dbReference>
<name>A0A8J5X4Z5_DIALT</name>
<accession>A0A8J5X4Z5</accession>
<feature type="signal peptide" evidence="2">
    <location>
        <begin position="1"/>
        <end position="29"/>
    </location>
</feature>
<feature type="compositionally biased region" description="Gly residues" evidence="1">
    <location>
        <begin position="113"/>
        <end position="144"/>
    </location>
</feature>
<organism evidence="3 4">
    <name type="scientific">Diacronema lutheri</name>
    <name type="common">Unicellular marine alga</name>
    <name type="synonym">Monochrysis lutheri</name>
    <dbReference type="NCBI Taxonomy" id="2081491"/>
    <lineage>
        <taxon>Eukaryota</taxon>
        <taxon>Haptista</taxon>
        <taxon>Haptophyta</taxon>
        <taxon>Pavlovophyceae</taxon>
        <taxon>Pavlovales</taxon>
        <taxon>Pavlovaceae</taxon>
        <taxon>Diacronema</taxon>
    </lineage>
</organism>
<keyword evidence="2" id="KW-0732">Signal</keyword>
<feature type="region of interest" description="Disordered" evidence="1">
    <location>
        <begin position="596"/>
        <end position="672"/>
    </location>
</feature>
<dbReference type="PANTHER" id="PTHR47108:SF1">
    <property type="entry name" value="5-AMINO-6-(5-PHOSPHO-D-RIBITYLAMINO)URACIL PHOSPHATASE, CHLOROPLASTIC"/>
    <property type="match status" value="1"/>
</dbReference>
<feature type="region of interest" description="Disordered" evidence="1">
    <location>
        <begin position="76"/>
        <end position="301"/>
    </location>
</feature>
<dbReference type="OrthoDB" id="40579at2759"/>
<dbReference type="SUPFAM" id="SSF56784">
    <property type="entry name" value="HAD-like"/>
    <property type="match status" value="1"/>
</dbReference>
<gene>
    <name evidence="3" type="ORF">KFE25_011985</name>
</gene>
<dbReference type="PANTHER" id="PTHR47108">
    <property type="entry name" value="5-AMINO-6-(5-PHOSPHO-D-RIBITYLAMINO)URACIL PHOSPHATASE, CHLOROPLASTIC"/>
    <property type="match status" value="1"/>
</dbReference>
<reference evidence="3" key="1">
    <citation type="submission" date="2021-05" db="EMBL/GenBank/DDBJ databases">
        <title>The genome of the haptophyte Pavlova lutheri (Diacronema luteri, Pavlovales) - a model for lipid biosynthesis in eukaryotic algae.</title>
        <authorList>
            <person name="Hulatt C.J."/>
            <person name="Posewitz M.C."/>
        </authorList>
    </citation>
    <scope>NUCLEOTIDE SEQUENCE</scope>
    <source>
        <strain evidence="3">NIVA-4/92</strain>
    </source>
</reference>
<sequence>MPPVRRKGQAGRTLAASLALLAWPGLAPAFDARAARAWRDVHPLGRSRALPHAVPLTTAGALLSVSGAEGGGGFAPAADGGAGDAPGWAPGEGAWGLGDGQAARADAENRHGVGAGAGAGSGAGAGAGAGAAGPRVRGGTGGGAAQAANVEEEEEDEAAAMGLAAPEDEEEEEEEDYSDEFDPFAIPPASDRPGDGGDDDTGRRRARAGAFAIPVPEDFDDDVILPTGGIFGIGSSDLDDDDDDDDDDEDSATSNHNGADDDDDEDARAPRAAARRGGAADERARRGDADGGGEDSAAWPLRRRSELPARLGYRRGDSPDEDAWQSSRPRYEAKYLDAHELNARFAPAGLDRLRFAVTPDAALAAIVPFHLLVEPFPFEELAAEAWEEAVGTDPTPLLAELSARPFTFALRAAVERTLRAEPPAVQQAHIRTATAAYARLFDAAVARHLARGADALAPGVRSLIETLSLYEVRLALTADAPAASVRAALRLLGLCADGDETGGAGGVFGAVVCADESEDEGQMFLQAAELLERPPRRCAVLDVTLRSALQAHEVLMKSICLTHRLPLYALKPADLVLASLSELTMISLRSLFERDERSPTDGGYELEREPLRKTDRWGDTRNARRTLTLDPPAPPPSAEEELPWLYGGGNGDGGDGGGGGAGGGGGKGTGAK</sequence>
<comment type="caution">
    <text evidence="3">The sequence shown here is derived from an EMBL/GenBank/DDBJ whole genome shotgun (WGS) entry which is preliminary data.</text>
</comment>
<feature type="compositionally biased region" description="Basic and acidic residues" evidence="1">
    <location>
        <begin position="596"/>
        <end position="622"/>
    </location>
</feature>
<dbReference type="EMBL" id="JAGTXO010000060">
    <property type="protein sequence ID" value="KAG8457919.1"/>
    <property type="molecule type" value="Genomic_DNA"/>
</dbReference>
<evidence type="ECO:0000313" key="3">
    <source>
        <dbReference type="EMBL" id="KAG8457919.1"/>
    </source>
</evidence>
<feature type="compositionally biased region" description="Acidic residues" evidence="1">
    <location>
        <begin position="237"/>
        <end position="251"/>
    </location>
</feature>
<proteinExistence type="predicted"/>
<keyword evidence="4" id="KW-1185">Reference proteome</keyword>
<feature type="compositionally biased region" description="Acidic residues" evidence="1">
    <location>
        <begin position="166"/>
        <end position="182"/>
    </location>
</feature>
<feature type="compositionally biased region" description="Gly residues" evidence="1">
    <location>
        <begin position="646"/>
        <end position="672"/>
    </location>
</feature>